<evidence type="ECO:0000256" key="2">
    <source>
        <dbReference type="ARBA" id="ARBA00022448"/>
    </source>
</evidence>
<evidence type="ECO:0000256" key="1">
    <source>
        <dbReference type="ARBA" id="ARBA00008520"/>
    </source>
</evidence>
<feature type="chain" id="PRO_5038627555" evidence="4">
    <location>
        <begin position="23"/>
        <end position="442"/>
    </location>
</feature>
<dbReference type="KEGG" id="cheb:HH215_29870"/>
<protein>
    <submittedName>
        <fullName evidence="5">Carbohydrate ABC transporter substrate-binding protein</fullName>
    </submittedName>
</protein>
<evidence type="ECO:0000256" key="3">
    <source>
        <dbReference type="ARBA" id="ARBA00022729"/>
    </source>
</evidence>
<sequence>MRDRIRKLLCVCAIGSMAIGIAGCGWVADQLDGRGTPDQAQVRETPVKLVWYHHFREEGARKWLEIGTRRFTESHPNVTFEIIATDGNTYMSALHNLAAVERMPDIYMVDSIQAQQEFIEAGYAMDLTGKPLVEGLNKEDLRGVRTRDGKIWALPLDRNGIGVFYNKRAFAKANIRNVPETWSEFIAVCRKLQQAGIQPIAAGYKDIWTLTADIQPDVVASGVQDPTWIQDIEAGRSSYADDRGGLKGVLRRLAERFAYVGDDPFSTGWTDALGMLASGQAAMILNGTWTIDGVRSYNPDAEIGLFAFPPSEDPTDAKFAMKSTGGIVLNPKSRHSDIALEVAKFFSTPEMAAVYQDKKKGISIMADSPIDFDPAYVELDQRYLKPGKTFDYSIFYPEIVNQELLVAYQNELTLFLYDPEHDVDKCIRALDEAFNRVRPLKK</sequence>
<dbReference type="Proteomes" id="UP000502248">
    <property type="component" value="Chromosome"/>
</dbReference>
<dbReference type="Pfam" id="PF01547">
    <property type="entry name" value="SBP_bac_1"/>
    <property type="match status" value="1"/>
</dbReference>
<dbReference type="EMBL" id="CP051680">
    <property type="protein sequence ID" value="QJD86967.1"/>
    <property type="molecule type" value="Genomic_DNA"/>
</dbReference>
<evidence type="ECO:0000256" key="4">
    <source>
        <dbReference type="SAM" id="SignalP"/>
    </source>
</evidence>
<dbReference type="InterPro" id="IPR050490">
    <property type="entry name" value="Bact_solute-bd_prot1"/>
</dbReference>
<dbReference type="RefSeq" id="WP_169283213.1">
    <property type="nucleotide sequence ID" value="NZ_CP051680.1"/>
</dbReference>
<dbReference type="PANTHER" id="PTHR43649:SF14">
    <property type="entry name" value="BLR3389 PROTEIN"/>
    <property type="match status" value="1"/>
</dbReference>
<evidence type="ECO:0000313" key="5">
    <source>
        <dbReference type="EMBL" id="QJD86967.1"/>
    </source>
</evidence>
<dbReference type="SUPFAM" id="SSF53850">
    <property type="entry name" value="Periplasmic binding protein-like II"/>
    <property type="match status" value="1"/>
</dbReference>
<proteinExistence type="inferred from homology"/>
<dbReference type="PANTHER" id="PTHR43649">
    <property type="entry name" value="ARABINOSE-BINDING PROTEIN-RELATED"/>
    <property type="match status" value="1"/>
</dbReference>
<comment type="similarity">
    <text evidence="1">Belongs to the bacterial solute-binding protein 1 family.</text>
</comment>
<feature type="signal peptide" evidence="4">
    <location>
        <begin position="1"/>
        <end position="22"/>
    </location>
</feature>
<reference evidence="5 6" key="1">
    <citation type="submission" date="2020-04" db="EMBL/GenBank/DDBJ databases">
        <title>Genome sequencing of novel species.</title>
        <authorList>
            <person name="Heo J."/>
            <person name="Kim S.-J."/>
            <person name="Kim J.-S."/>
            <person name="Hong S.-B."/>
            <person name="Kwon S.-W."/>
        </authorList>
    </citation>
    <scope>NUCLEOTIDE SEQUENCE [LARGE SCALE GENOMIC DNA]</scope>
    <source>
        <strain evidence="5 6">MFER-1</strain>
    </source>
</reference>
<dbReference type="InterPro" id="IPR006059">
    <property type="entry name" value="SBP"/>
</dbReference>
<dbReference type="PROSITE" id="PS01037">
    <property type="entry name" value="SBP_BACTERIAL_1"/>
    <property type="match status" value="1"/>
</dbReference>
<keyword evidence="6" id="KW-1185">Reference proteome</keyword>
<dbReference type="Gene3D" id="3.40.190.10">
    <property type="entry name" value="Periplasmic binding protein-like II"/>
    <property type="match status" value="2"/>
</dbReference>
<accession>A0A7Z2VPK9</accession>
<dbReference type="GO" id="GO:0055085">
    <property type="term" value="P:transmembrane transport"/>
    <property type="evidence" value="ECO:0007669"/>
    <property type="project" value="InterPro"/>
</dbReference>
<evidence type="ECO:0000313" key="6">
    <source>
        <dbReference type="Proteomes" id="UP000502248"/>
    </source>
</evidence>
<dbReference type="PROSITE" id="PS51257">
    <property type="entry name" value="PROKAR_LIPOPROTEIN"/>
    <property type="match status" value="1"/>
</dbReference>
<dbReference type="InterPro" id="IPR006061">
    <property type="entry name" value="SBP_1_CS"/>
</dbReference>
<name>A0A7Z2VPK9_9BACL</name>
<organism evidence="5 6">
    <name type="scientific">Cohnella herbarum</name>
    <dbReference type="NCBI Taxonomy" id="2728023"/>
    <lineage>
        <taxon>Bacteria</taxon>
        <taxon>Bacillati</taxon>
        <taxon>Bacillota</taxon>
        <taxon>Bacilli</taxon>
        <taxon>Bacillales</taxon>
        <taxon>Paenibacillaceae</taxon>
        <taxon>Cohnella</taxon>
    </lineage>
</organism>
<dbReference type="AlphaFoldDB" id="A0A7Z2VPK9"/>
<gene>
    <name evidence="5" type="ORF">HH215_29870</name>
</gene>
<keyword evidence="2" id="KW-0813">Transport</keyword>
<keyword evidence="3 4" id="KW-0732">Signal</keyword>